<dbReference type="Proteomes" id="UP000069205">
    <property type="component" value="Chromosome"/>
</dbReference>
<reference evidence="1 2" key="1">
    <citation type="journal article" date="2015" name="Proc. Natl. Acad. Sci. U.S.A.">
        <title>Expanded metabolic versatility of ubiquitous nitrite-oxidizing bacteria from the genus Nitrospira.</title>
        <authorList>
            <person name="Koch H."/>
            <person name="Lucker S."/>
            <person name="Albertsen M."/>
            <person name="Kitzinger K."/>
            <person name="Herbold C."/>
            <person name="Spieck E."/>
            <person name="Nielsen P.H."/>
            <person name="Wagner M."/>
            <person name="Daims H."/>
        </authorList>
    </citation>
    <scope>NUCLEOTIDE SEQUENCE [LARGE SCALE GENOMIC DNA]</scope>
    <source>
        <strain evidence="1 2">NSP M-1</strain>
    </source>
</reference>
<name>A0A0K2GH01_NITMO</name>
<proteinExistence type="predicted"/>
<accession>A0A0K2GH01</accession>
<gene>
    <name evidence="1" type="ORF">NITMOv2_3495</name>
</gene>
<organism evidence="1 2">
    <name type="scientific">Nitrospira moscoviensis</name>
    <dbReference type="NCBI Taxonomy" id="42253"/>
    <lineage>
        <taxon>Bacteria</taxon>
        <taxon>Pseudomonadati</taxon>
        <taxon>Nitrospirota</taxon>
        <taxon>Nitrospiria</taxon>
        <taxon>Nitrospirales</taxon>
        <taxon>Nitrospiraceae</taxon>
        <taxon>Nitrospira</taxon>
    </lineage>
</organism>
<keyword evidence="2" id="KW-1185">Reference proteome</keyword>
<evidence type="ECO:0000313" key="1">
    <source>
        <dbReference type="EMBL" id="ALA59887.1"/>
    </source>
</evidence>
<dbReference type="AlphaFoldDB" id="A0A0K2GH01"/>
<protein>
    <submittedName>
        <fullName evidence="1">Uncharacterized protein</fullName>
    </submittedName>
</protein>
<sequence>MPSLVNLTITLMRCLLASSGHGKVNTLSASAPLVFEPLLLNNYHSYRLEPVLAVLVLLSLIGLV</sequence>
<dbReference type="KEGG" id="nmv:NITMOv2_3495"/>
<dbReference type="EMBL" id="CP011801">
    <property type="protein sequence ID" value="ALA59887.1"/>
    <property type="molecule type" value="Genomic_DNA"/>
</dbReference>
<evidence type="ECO:0000313" key="2">
    <source>
        <dbReference type="Proteomes" id="UP000069205"/>
    </source>
</evidence>